<dbReference type="GO" id="GO:0017128">
    <property type="term" value="F:phospholipid scramblase activity"/>
    <property type="evidence" value="ECO:0007669"/>
    <property type="project" value="InterPro"/>
</dbReference>
<keyword evidence="2" id="KW-0106">Calcium</keyword>
<dbReference type="GO" id="GO:0005886">
    <property type="term" value="C:plasma membrane"/>
    <property type="evidence" value="ECO:0007669"/>
    <property type="project" value="TreeGrafter"/>
</dbReference>
<dbReference type="PANTHER" id="PTHR23248:SF31">
    <property type="entry name" value="PHOSPHOLIPID SCRAMBLASE"/>
    <property type="match status" value="1"/>
</dbReference>
<feature type="transmembrane region" description="Helical" evidence="2">
    <location>
        <begin position="296"/>
        <end position="316"/>
    </location>
</feature>
<dbReference type="AlphaFoldDB" id="A0AAD4UPM2"/>
<dbReference type="PANTHER" id="PTHR23248">
    <property type="entry name" value="PHOSPHOLIPID SCRAMBLASE-RELATED"/>
    <property type="match status" value="1"/>
</dbReference>
<dbReference type="EMBL" id="JAKZEL010000001">
    <property type="protein sequence ID" value="KAI4547980.1"/>
    <property type="molecule type" value="Genomic_DNA"/>
</dbReference>
<evidence type="ECO:0000313" key="4">
    <source>
        <dbReference type="Proteomes" id="UP001214576"/>
    </source>
</evidence>
<proteinExistence type="inferred from homology"/>
<sequence>MAFCNIQPRTHWMQTSGSTANCPPGLEYLTQINHLFVCQRFDLEVVSPFETNKTYDVMNNQGQRLYFAEEKSNCFIRHLCGPSRPFTMTIYDNVGCDVITLHKALRWSCCWSNCCLQKLKVEAPPGEIIGYVYQYYHPFLPMFKIKNENKENLMKIRGPCVVSSCLKDLNFNLLSLDEEMIIGKISNQWIGFMRELFTNTNTFGIQFPFDVDVRIKALMLGASFLIAGSRQTGLLRDLGLAFPLRSAGDPGQVDSQVRLLDGICSMGGITRKWNDVLSAVSDADHFEIHFPLDLDAMMKAMVFGVCFLIVTGLRVWN</sequence>
<protein>
    <recommendedName>
        <fullName evidence="2">Phospholipid scramblase</fullName>
    </recommendedName>
</protein>
<evidence type="ECO:0000313" key="3">
    <source>
        <dbReference type="EMBL" id="KAI4547980.1"/>
    </source>
</evidence>
<keyword evidence="2" id="KW-0449">Lipoprotein</keyword>
<evidence type="ECO:0000256" key="1">
    <source>
        <dbReference type="ARBA" id="ARBA00005350"/>
    </source>
</evidence>
<keyword evidence="2" id="KW-0812">Transmembrane</keyword>
<comment type="caution">
    <text evidence="3">The sequence shown here is derived from an EMBL/GenBank/DDBJ whole genome shotgun (WGS) entry which is preliminary data.</text>
</comment>
<reference evidence="3" key="1">
    <citation type="submission" date="2022-03" db="EMBL/GenBank/DDBJ databases">
        <title>Genomic analyses of argali, domestic sheep and their hybrids provide insights into chromosomal evolution, heterosis and genetic basis of agronomic traits.</title>
        <authorList>
            <person name="Li M."/>
        </authorList>
    </citation>
    <scope>NUCLEOTIDE SEQUENCE</scope>
    <source>
        <strain evidence="3">CAU-MHL-2022a</strain>
        <tissue evidence="3">Skin</tissue>
    </source>
</reference>
<dbReference type="InterPro" id="IPR005552">
    <property type="entry name" value="Scramblase"/>
</dbReference>
<evidence type="ECO:0000256" key="2">
    <source>
        <dbReference type="RuleBase" id="RU363116"/>
    </source>
</evidence>
<keyword evidence="2" id="KW-0564">Palmitate</keyword>
<keyword evidence="2" id="KW-1133">Transmembrane helix</keyword>
<comment type="function">
    <text evidence="2">May mediate accelerated ATP-independent bidirectional transbilayer migration of phospholipids upon binding calcium ions that results in a loss of phospholipid asymmetry in the plasma membrane.</text>
</comment>
<organism evidence="3 4">
    <name type="scientific">Ovis ammon polii</name>
    <dbReference type="NCBI Taxonomy" id="230172"/>
    <lineage>
        <taxon>Eukaryota</taxon>
        <taxon>Metazoa</taxon>
        <taxon>Chordata</taxon>
        <taxon>Craniata</taxon>
        <taxon>Vertebrata</taxon>
        <taxon>Euteleostomi</taxon>
        <taxon>Mammalia</taxon>
        <taxon>Eutheria</taxon>
        <taxon>Laurasiatheria</taxon>
        <taxon>Artiodactyla</taxon>
        <taxon>Ruminantia</taxon>
        <taxon>Pecora</taxon>
        <taxon>Bovidae</taxon>
        <taxon>Caprinae</taxon>
        <taxon>Ovis</taxon>
    </lineage>
</organism>
<name>A0AAD4UPM2_OVIAM</name>
<comment type="similarity">
    <text evidence="1 2">Belongs to the phospholipid scramblase family.</text>
</comment>
<gene>
    <name evidence="3" type="ORF">MG293_000310</name>
</gene>
<dbReference type="Proteomes" id="UP001214576">
    <property type="component" value="Unassembled WGS sequence"/>
</dbReference>
<accession>A0AAD4UPM2</accession>
<dbReference type="Pfam" id="PF03803">
    <property type="entry name" value="Scramblase"/>
    <property type="match status" value="2"/>
</dbReference>
<comment type="cofactor">
    <cofactor evidence="2">
        <name>Ca(2+)</name>
        <dbReference type="ChEBI" id="CHEBI:29108"/>
    </cofactor>
</comment>
<keyword evidence="2" id="KW-0472">Membrane</keyword>
<keyword evidence="4" id="KW-1185">Reference proteome</keyword>